<keyword evidence="3" id="KW-1185">Reference proteome</keyword>
<organism evidence="2 3">
    <name type="scientific">Heterodermia speciosa</name>
    <dbReference type="NCBI Taxonomy" id="116794"/>
    <lineage>
        <taxon>Eukaryota</taxon>
        <taxon>Fungi</taxon>
        <taxon>Dikarya</taxon>
        <taxon>Ascomycota</taxon>
        <taxon>Pezizomycotina</taxon>
        <taxon>Lecanoromycetes</taxon>
        <taxon>OSLEUM clade</taxon>
        <taxon>Lecanoromycetidae</taxon>
        <taxon>Caliciales</taxon>
        <taxon>Physciaceae</taxon>
        <taxon>Heterodermia</taxon>
    </lineage>
</organism>
<dbReference type="OrthoDB" id="5428724at2759"/>
<feature type="signal peptide" evidence="1">
    <location>
        <begin position="1"/>
        <end position="25"/>
    </location>
</feature>
<dbReference type="EMBL" id="CAJPDS010000006">
    <property type="protein sequence ID" value="CAF9908397.1"/>
    <property type="molecule type" value="Genomic_DNA"/>
</dbReference>
<name>A0A8H3EM26_9LECA</name>
<dbReference type="Proteomes" id="UP000664521">
    <property type="component" value="Unassembled WGS sequence"/>
</dbReference>
<keyword evidence="1" id="KW-0732">Signal</keyword>
<feature type="chain" id="PRO_5034866749" evidence="1">
    <location>
        <begin position="26"/>
        <end position="332"/>
    </location>
</feature>
<accession>A0A8H3EM26</accession>
<gene>
    <name evidence="2" type="ORF">HETSPECPRED_008068</name>
</gene>
<reference evidence="2" key="1">
    <citation type="submission" date="2021-03" db="EMBL/GenBank/DDBJ databases">
        <authorList>
            <person name="Tagirdzhanova G."/>
        </authorList>
    </citation>
    <scope>NUCLEOTIDE SEQUENCE</scope>
</reference>
<sequence>MHLQLFLYAAAISAILRLQATNVASANVLLPTQNVTSTSYRSIRPPDPPGFQVRIYQPKPEPINLLHPLRVFQSVLFYYYQRGQRRGWTQPAELEIYKVGPARMAISIEPLKHEDPSVPVLSISHVMLALYAGVAHMCETRSFYGTRIDISIFGKPIGVIWILGLGQYVHDETIANQTAQSIPSTNIQDDLLNAIGDDVPDSGVYADSHVPGMELGYSFSPRKAKSEDIFTCLMEAFLILVYEGEVNFSHLDVISAALPPRLALNIHHTARYVPSNSVIGGLLWLIARFYATKQRFDEVDFDMMIKVSGRPPLNRAAGFFMRLDGDAGVATA</sequence>
<dbReference type="AlphaFoldDB" id="A0A8H3EM26"/>
<comment type="caution">
    <text evidence="2">The sequence shown here is derived from an EMBL/GenBank/DDBJ whole genome shotgun (WGS) entry which is preliminary data.</text>
</comment>
<evidence type="ECO:0000313" key="2">
    <source>
        <dbReference type="EMBL" id="CAF9908397.1"/>
    </source>
</evidence>
<protein>
    <submittedName>
        <fullName evidence="2">Uncharacterized protein</fullName>
    </submittedName>
</protein>
<evidence type="ECO:0000313" key="3">
    <source>
        <dbReference type="Proteomes" id="UP000664521"/>
    </source>
</evidence>
<proteinExistence type="predicted"/>
<evidence type="ECO:0000256" key="1">
    <source>
        <dbReference type="SAM" id="SignalP"/>
    </source>
</evidence>